<protein>
    <recommendedName>
        <fullName evidence="9">LemA family protein</fullName>
    </recommendedName>
</protein>
<dbReference type="EMBL" id="ADLN01000117">
    <property type="protein sequence ID" value="EHI57830.1"/>
    <property type="molecule type" value="Genomic_DNA"/>
</dbReference>
<organism evidence="7 8">
    <name type="scientific">Hungatella hathewayi WAL-18680</name>
    <dbReference type="NCBI Taxonomy" id="742737"/>
    <lineage>
        <taxon>Bacteria</taxon>
        <taxon>Bacillati</taxon>
        <taxon>Bacillota</taxon>
        <taxon>Clostridia</taxon>
        <taxon>Lachnospirales</taxon>
        <taxon>Lachnospiraceae</taxon>
        <taxon>Hungatella</taxon>
    </lineage>
</organism>
<dbReference type="Proteomes" id="UP000005384">
    <property type="component" value="Unassembled WGS sequence"/>
</dbReference>
<evidence type="ECO:0008006" key="9">
    <source>
        <dbReference type="Google" id="ProtNLM"/>
    </source>
</evidence>
<evidence type="ECO:0000313" key="7">
    <source>
        <dbReference type="EMBL" id="EHI57830.1"/>
    </source>
</evidence>
<reference evidence="7 8" key="1">
    <citation type="submission" date="2011-08" db="EMBL/GenBank/DDBJ databases">
        <title>The Genome Sequence of Clostridium hathewayi WAL-18680.</title>
        <authorList>
            <consortium name="The Broad Institute Genome Sequencing Platform"/>
            <person name="Earl A."/>
            <person name="Ward D."/>
            <person name="Feldgarden M."/>
            <person name="Gevers D."/>
            <person name="Finegold S.M."/>
            <person name="Summanen P.H."/>
            <person name="Molitoris D.R."/>
            <person name="Song M."/>
            <person name="Daigneault M."/>
            <person name="Allen-Vercoe E."/>
            <person name="Young S.K."/>
            <person name="Zeng Q."/>
            <person name="Gargeya S."/>
            <person name="Fitzgerald M."/>
            <person name="Haas B."/>
            <person name="Abouelleil A."/>
            <person name="Alvarado L."/>
            <person name="Arachchi H.M."/>
            <person name="Berlin A."/>
            <person name="Brown A."/>
            <person name="Chapman S.B."/>
            <person name="Chen Z."/>
            <person name="Dunbar C."/>
            <person name="Freedman E."/>
            <person name="Gearin G."/>
            <person name="Gellesch M."/>
            <person name="Goldberg J."/>
            <person name="Griggs A."/>
            <person name="Gujja S."/>
            <person name="Heiman D."/>
            <person name="Howarth C."/>
            <person name="Larson L."/>
            <person name="Lui A."/>
            <person name="MacDonald P.J.P."/>
            <person name="Montmayeur A."/>
            <person name="Murphy C."/>
            <person name="Neiman D."/>
            <person name="Pearson M."/>
            <person name="Priest M."/>
            <person name="Roberts A."/>
            <person name="Saif S."/>
            <person name="Shea T."/>
            <person name="Shenoy N."/>
            <person name="Sisk P."/>
            <person name="Stolte C."/>
            <person name="Sykes S."/>
            <person name="Wortman J."/>
            <person name="Nusbaum C."/>
            <person name="Birren B."/>
        </authorList>
    </citation>
    <scope>NUCLEOTIDE SEQUENCE [LARGE SCALE GENOMIC DNA]</scope>
    <source>
        <strain evidence="7 8">WAL-18680</strain>
    </source>
</reference>
<evidence type="ECO:0000256" key="1">
    <source>
        <dbReference type="ARBA" id="ARBA00004167"/>
    </source>
</evidence>
<dbReference type="HOGENOM" id="CLU_056714_2_1_9"/>
<evidence type="ECO:0000256" key="5">
    <source>
        <dbReference type="ARBA" id="ARBA00023136"/>
    </source>
</evidence>
<dbReference type="RefSeq" id="WP_006782160.1">
    <property type="nucleotide sequence ID" value="NZ_CP040506.1"/>
</dbReference>
<dbReference type="PANTHER" id="PTHR34478">
    <property type="entry name" value="PROTEIN LEMA"/>
    <property type="match status" value="1"/>
</dbReference>
<evidence type="ECO:0000256" key="4">
    <source>
        <dbReference type="ARBA" id="ARBA00022989"/>
    </source>
</evidence>
<keyword evidence="3 6" id="KW-0812">Transmembrane</keyword>
<dbReference type="InterPro" id="IPR023353">
    <property type="entry name" value="LemA-like_dom_sf"/>
</dbReference>
<keyword evidence="5 6" id="KW-0472">Membrane</keyword>
<accession>G5IKZ1</accession>
<dbReference type="Gene3D" id="1.20.1440.20">
    <property type="entry name" value="LemA-like domain"/>
    <property type="match status" value="1"/>
</dbReference>
<dbReference type="Pfam" id="PF04011">
    <property type="entry name" value="LemA"/>
    <property type="match status" value="1"/>
</dbReference>
<proteinExistence type="inferred from homology"/>
<evidence type="ECO:0000256" key="3">
    <source>
        <dbReference type="ARBA" id="ARBA00022692"/>
    </source>
</evidence>
<keyword evidence="8" id="KW-1185">Reference proteome</keyword>
<comment type="similarity">
    <text evidence="2">Belongs to the LemA family.</text>
</comment>
<name>G5IKZ1_9FIRM</name>
<gene>
    <name evidence="7" type="ORF">HMPREF9473_04169</name>
</gene>
<evidence type="ECO:0000256" key="6">
    <source>
        <dbReference type="SAM" id="Phobius"/>
    </source>
</evidence>
<sequence>MGTYFVIGAVVLLLVMILIAVIRIRNRFVTLRNRVKNQMAQIEVQLKRRYDLIPNLLETAKGYANFERDTLEAVVKARQSAMEAADFNQAAAANGKLQAALGRLLVVSESYPELKADGNFLQLQRELADTENKISVARQFYNDIVLKYNNAIELFPASLVAGLCGFSPMSFWEAQEAERESISIKAGDMKL</sequence>
<keyword evidence="4 6" id="KW-1133">Transmembrane helix</keyword>
<dbReference type="SUPFAM" id="SSF140478">
    <property type="entry name" value="LemA-like"/>
    <property type="match status" value="1"/>
</dbReference>
<comment type="subcellular location">
    <subcellularLocation>
        <location evidence="1">Membrane</location>
        <topology evidence="1">Single-pass membrane protein</topology>
    </subcellularLocation>
</comment>
<evidence type="ECO:0000256" key="2">
    <source>
        <dbReference type="ARBA" id="ARBA00008854"/>
    </source>
</evidence>
<comment type="caution">
    <text evidence="7">The sequence shown here is derived from an EMBL/GenBank/DDBJ whole genome shotgun (WGS) entry which is preliminary data.</text>
</comment>
<dbReference type="InterPro" id="IPR007156">
    <property type="entry name" value="MamQ_LemA"/>
</dbReference>
<dbReference type="PATRIC" id="fig|742737.3.peg.4156"/>
<dbReference type="GO" id="GO:0016020">
    <property type="term" value="C:membrane"/>
    <property type="evidence" value="ECO:0007669"/>
    <property type="project" value="UniProtKB-SubCell"/>
</dbReference>
<feature type="transmembrane region" description="Helical" evidence="6">
    <location>
        <begin position="6"/>
        <end position="24"/>
    </location>
</feature>
<dbReference type="AlphaFoldDB" id="G5IKZ1"/>
<dbReference type="PANTHER" id="PTHR34478:SF2">
    <property type="entry name" value="MEMBRANE PROTEIN"/>
    <property type="match status" value="1"/>
</dbReference>
<evidence type="ECO:0000313" key="8">
    <source>
        <dbReference type="Proteomes" id="UP000005384"/>
    </source>
</evidence>